<dbReference type="InterPro" id="IPR008928">
    <property type="entry name" value="6-hairpin_glycosidase_sf"/>
</dbReference>
<gene>
    <name evidence="1" type="ORF">C7383_103393</name>
</gene>
<dbReference type="SUPFAM" id="SSF48208">
    <property type="entry name" value="Six-hairpin glycosidases"/>
    <property type="match status" value="1"/>
</dbReference>
<dbReference type="Gene3D" id="1.50.10.10">
    <property type="match status" value="1"/>
</dbReference>
<organism evidence="1 2">
    <name type="scientific">Murimonas intestini</name>
    <dbReference type="NCBI Taxonomy" id="1337051"/>
    <lineage>
        <taxon>Bacteria</taxon>
        <taxon>Bacillati</taxon>
        <taxon>Bacillota</taxon>
        <taxon>Clostridia</taxon>
        <taxon>Lachnospirales</taxon>
        <taxon>Lachnospiraceae</taxon>
        <taxon>Murimonas</taxon>
    </lineage>
</organism>
<sequence>MASYEFLEMKKRHPDWIWPRSDTHMVIGMPGSLECYKTWVEPGNSFSPGISSFGVSLWIYDLDEEAWYIPEQMKLESFSWHFLEGKIPVSVCSWETGTASVRTHLFQNGNVKRQTYTDTERLFLYGKKQTSLEVYMVLHSYGACGGFIESVEAEDNKTVQINGFPLVQGTVPYDGYGAEDFEKGEADISSWVLKRELPEKRRGFQENGWCSAALKYQVNLKEGEEKELAWHFPVYLPKSKASGLVKFTGIQEADPQKAEEQVKEYWKKMFGKLELKVPDKRFEQAFYGTLLHMLLMVTGDDVRIETSFYPLFWLRDGVYIINALEKCGMGEMAGKALKRLIFQDFAGGFGSEADAPAEGIWALCEHYRFGRDKKWLSEVYPAIRRKAEWIERMLDTEEDIFDCSTEMVTSFIRACMVCGLVCHPSEDGLIQGVMDHHIPIYWINCWAVFGLEQAEFCAGELGYKEESLRYGKRKEELKEALYAYYPKEFLETPELQGIYSFGCAVWPTQAFPKEMVRDKFEEWWNVWRNRGGEYRPGFDWTYFEAAQAHNYLLLGEHSKYRTMLERYYEYQDVPGMYGYNEGKGCFERGIPVYGGQDWGFGNILPYRGWDLFDCNLPHNWVSAELFLMLRDALVHEEDGGLVIGEGVEEEWLRDDWQEDNRQEDCESTQRYVRILGFPTYSGTVSFEIYRREKKLHFKFVSELPVSRLFLRIPSIGLEKVWENIKELEWTDKTEKGEGAKKT</sequence>
<protein>
    <recommendedName>
        <fullName evidence="3">DUF4965 domain-containing protein</fullName>
    </recommendedName>
</protein>
<dbReference type="InterPro" id="IPR012341">
    <property type="entry name" value="6hp_glycosidase-like_sf"/>
</dbReference>
<dbReference type="EMBL" id="QGGY01000003">
    <property type="protein sequence ID" value="PWJ77547.1"/>
    <property type="molecule type" value="Genomic_DNA"/>
</dbReference>
<dbReference type="GO" id="GO:0005975">
    <property type="term" value="P:carbohydrate metabolic process"/>
    <property type="evidence" value="ECO:0007669"/>
    <property type="project" value="InterPro"/>
</dbReference>
<evidence type="ECO:0000313" key="2">
    <source>
        <dbReference type="Proteomes" id="UP000245412"/>
    </source>
</evidence>
<dbReference type="RefSeq" id="WP_109625639.1">
    <property type="nucleotide sequence ID" value="NZ_JANKBI010000002.1"/>
</dbReference>
<evidence type="ECO:0008006" key="3">
    <source>
        <dbReference type="Google" id="ProtNLM"/>
    </source>
</evidence>
<keyword evidence="2" id="KW-1185">Reference proteome</keyword>
<reference evidence="1 2" key="1">
    <citation type="submission" date="2018-05" db="EMBL/GenBank/DDBJ databases">
        <authorList>
            <person name="Goeker M."/>
            <person name="Huntemann M."/>
            <person name="Clum A."/>
            <person name="Pillay M."/>
            <person name="Palaniappan K."/>
            <person name="Varghese N."/>
            <person name="Mikhailova N."/>
            <person name="Stamatis D."/>
            <person name="Reddy T."/>
            <person name="Daum C."/>
            <person name="Shapiro N."/>
            <person name="Ivanova N."/>
            <person name="Kyrpides N."/>
            <person name="Woyke T."/>
        </authorList>
    </citation>
    <scope>NUCLEOTIDE SEQUENCE [LARGE SCALE GENOMIC DNA]</scope>
    <source>
        <strain evidence="1 2">DSM 26524</strain>
    </source>
</reference>
<accession>A0AB73T7H4</accession>
<dbReference type="AlphaFoldDB" id="A0AB73T7H4"/>
<evidence type="ECO:0000313" key="1">
    <source>
        <dbReference type="EMBL" id="PWJ77547.1"/>
    </source>
</evidence>
<proteinExistence type="predicted"/>
<dbReference type="Proteomes" id="UP000245412">
    <property type="component" value="Unassembled WGS sequence"/>
</dbReference>
<comment type="caution">
    <text evidence="1">The sequence shown here is derived from an EMBL/GenBank/DDBJ whole genome shotgun (WGS) entry which is preliminary data.</text>
</comment>
<name>A0AB73T7H4_9FIRM</name>